<protein>
    <submittedName>
        <fullName evidence="1">Uncharacterized protein</fullName>
    </submittedName>
</protein>
<dbReference type="RefSeq" id="XP_040758410.1">
    <property type="nucleotide sequence ID" value="XM_040910166.1"/>
</dbReference>
<dbReference type="Proteomes" id="UP000076871">
    <property type="component" value="Unassembled WGS sequence"/>
</dbReference>
<dbReference type="OrthoDB" id="3168582at2759"/>
<reference evidence="1 2" key="1">
    <citation type="journal article" date="2016" name="Mol. Biol. Evol.">
        <title>Comparative Genomics of Early-Diverging Mushroom-Forming Fungi Provides Insights into the Origins of Lignocellulose Decay Capabilities.</title>
        <authorList>
            <person name="Nagy L.G."/>
            <person name="Riley R."/>
            <person name="Tritt A."/>
            <person name="Adam C."/>
            <person name="Daum C."/>
            <person name="Floudas D."/>
            <person name="Sun H."/>
            <person name="Yadav J.S."/>
            <person name="Pangilinan J."/>
            <person name="Larsson K.H."/>
            <person name="Matsuura K."/>
            <person name="Barry K."/>
            <person name="Labutti K."/>
            <person name="Kuo R."/>
            <person name="Ohm R.A."/>
            <person name="Bhattacharya S.S."/>
            <person name="Shirouzu T."/>
            <person name="Yoshinaga Y."/>
            <person name="Martin F.M."/>
            <person name="Grigoriev I.V."/>
            <person name="Hibbett D.S."/>
        </authorList>
    </citation>
    <scope>NUCLEOTIDE SEQUENCE [LARGE SCALE GENOMIC DNA]</scope>
    <source>
        <strain evidence="1 2">93-53</strain>
    </source>
</reference>
<dbReference type="EMBL" id="KV427680">
    <property type="protein sequence ID" value="KZT00670.1"/>
    <property type="molecule type" value="Genomic_DNA"/>
</dbReference>
<accession>A0A165BBD4</accession>
<dbReference type="InParanoid" id="A0A165BBD4"/>
<proteinExistence type="predicted"/>
<organism evidence="1 2">
    <name type="scientific">Laetiporus sulphureus 93-53</name>
    <dbReference type="NCBI Taxonomy" id="1314785"/>
    <lineage>
        <taxon>Eukaryota</taxon>
        <taxon>Fungi</taxon>
        <taxon>Dikarya</taxon>
        <taxon>Basidiomycota</taxon>
        <taxon>Agaricomycotina</taxon>
        <taxon>Agaricomycetes</taxon>
        <taxon>Polyporales</taxon>
        <taxon>Laetiporus</taxon>
    </lineage>
</organism>
<dbReference type="AlphaFoldDB" id="A0A165BBD4"/>
<name>A0A165BBD4_9APHY</name>
<gene>
    <name evidence="1" type="ORF">LAESUDRAFT_732086</name>
</gene>
<dbReference type="STRING" id="1314785.A0A165BBD4"/>
<dbReference type="GeneID" id="63827195"/>
<keyword evidence="2" id="KW-1185">Reference proteome</keyword>
<evidence type="ECO:0000313" key="1">
    <source>
        <dbReference type="EMBL" id="KZT00670.1"/>
    </source>
</evidence>
<evidence type="ECO:0000313" key="2">
    <source>
        <dbReference type="Proteomes" id="UP000076871"/>
    </source>
</evidence>
<sequence>MRWLQLDAALDPRSSMHETSRLVEAAAALSALLREREVPHAFHGNFLTAVLSNATHADEIYCIVEGGSTHPFRRVRQACEKSEDFTTTVSPWISRLHATYRRFIPVIDIEILPAGEQGPRRLDGTTVMVIGGVPFLTISEFIRAKLKAWTLRGLERDAQDIIFATTHYWDRADINRIPEQEMNEFVRQHKSIAPGWAQLKRKYGMS</sequence>